<keyword evidence="7" id="KW-1185">Reference proteome</keyword>
<dbReference type="Gene3D" id="1.10.357.10">
    <property type="entry name" value="Tetracycline Repressor, domain 2"/>
    <property type="match status" value="1"/>
</dbReference>
<feature type="domain" description="HTH tetR-type" evidence="5">
    <location>
        <begin position="14"/>
        <end position="74"/>
    </location>
</feature>
<dbReference type="SUPFAM" id="SSF46689">
    <property type="entry name" value="Homeodomain-like"/>
    <property type="match status" value="1"/>
</dbReference>
<keyword evidence="1" id="KW-0805">Transcription regulation</keyword>
<evidence type="ECO:0000256" key="3">
    <source>
        <dbReference type="ARBA" id="ARBA00023163"/>
    </source>
</evidence>
<dbReference type="InterPro" id="IPR025996">
    <property type="entry name" value="MT1864/Rv1816-like_C"/>
</dbReference>
<protein>
    <submittedName>
        <fullName evidence="6">TetR family transcriptional regulator</fullName>
    </submittedName>
</protein>
<organism evidence="6 7">
    <name type="scientific">Streptomyces gardneri</name>
    <dbReference type="NCBI Taxonomy" id="66892"/>
    <lineage>
        <taxon>Bacteria</taxon>
        <taxon>Bacillati</taxon>
        <taxon>Actinomycetota</taxon>
        <taxon>Actinomycetes</taxon>
        <taxon>Kitasatosporales</taxon>
        <taxon>Streptomycetaceae</taxon>
        <taxon>Streptomyces</taxon>
    </lineage>
</organism>
<dbReference type="OrthoDB" id="3173376at2"/>
<keyword evidence="2 4" id="KW-0238">DNA-binding</keyword>
<dbReference type="InterPro" id="IPR009057">
    <property type="entry name" value="Homeodomain-like_sf"/>
</dbReference>
<dbReference type="PANTHER" id="PTHR30055">
    <property type="entry name" value="HTH-TYPE TRANSCRIPTIONAL REGULATOR RUTR"/>
    <property type="match status" value="1"/>
</dbReference>
<proteinExistence type="predicted"/>
<evidence type="ECO:0000256" key="4">
    <source>
        <dbReference type="PROSITE-ProRule" id="PRU00335"/>
    </source>
</evidence>
<comment type="caution">
    <text evidence="6">The sequence shown here is derived from an EMBL/GenBank/DDBJ whole genome shotgun (WGS) entry which is preliminary data.</text>
</comment>
<dbReference type="AlphaFoldDB" id="A0A4Y3RES4"/>
<dbReference type="GO" id="GO:0003700">
    <property type="term" value="F:DNA-binding transcription factor activity"/>
    <property type="evidence" value="ECO:0007669"/>
    <property type="project" value="TreeGrafter"/>
</dbReference>
<dbReference type="Pfam" id="PF13305">
    <property type="entry name" value="TetR_C_33"/>
    <property type="match status" value="1"/>
</dbReference>
<dbReference type="EMBL" id="BJMN01000010">
    <property type="protein sequence ID" value="GEB55944.1"/>
    <property type="molecule type" value="Genomic_DNA"/>
</dbReference>
<reference evidence="6 7" key="1">
    <citation type="submission" date="2019-06" db="EMBL/GenBank/DDBJ databases">
        <title>Whole genome shotgun sequence of Streptomyces gardneri NBRC 12865.</title>
        <authorList>
            <person name="Hosoyama A."/>
            <person name="Uohara A."/>
            <person name="Ohji S."/>
            <person name="Ichikawa N."/>
        </authorList>
    </citation>
    <scope>NUCLEOTIDE SEQUENCE [LARGE SCALE GENOMIC DNA]</scope>
    <source>
        <strain evidence="6 7">NBRC 12865</strain>
    </source>
</reference>
<dbReference type="PANTHER" id="PTHR30055:SF220">
    <property type="entry name" value="TETR-FAMILY REGULATORY PROTEIN"/>
    <property type="match status" value="1"/>
</dbReference>
<evidence type="ECO:0000313" key="6">
    <source>
        <dbReference type="EMBL" id="GEB55944.1"/>
    </source>
</evidence>
<dbReference type="GO" id="GO:0000976">
    <property type="term" value="F:transcription cis-regulatory region binding"/>
    <property type="evidence" value="ECO:0007669"/>
    <property type="project" value="TreeGrafter"/>
</dbReference>
<evidence type="ECO:0000256" key="1">
    <source>
        <dbReference type="ARBA" id="ARBA00023015"/>
    </source>
</evidence>
<name>A0A4Y3RES4_9ACTN</name>
<dbReference type="PROSITE" id="PS50977">
    <property type="entry name" value="HTH_TETR_2"/>
    <property type="match status" value="1"/>
</dbReference>
<keyword evidence="3" id="KW-0804">Transcription</keyword>
<dbReference type="SUPFAM" id="SSF48498">
    <property type="entry name" value="Tetracyclin repressor-like, C-terminal domain"/>
    <property type="match status" value="1"/>
</dbReference>
<dbReference type="InterPro" id="IPR036271">
    <property type="entry name" value="Tet_transcr_reg_TetR-rel_C_sf"/>
</dbReference>
<dbReference type="InterPro" id="IPR050109">
    <property type="entry name" value="HTH-type_TetR-like_transc_reg"/>
</dbReference>
<sequence>MHLQENEGHDEREDGLRGRLVRAGVELVNAEGAQALSLREIARRAGVSHGAPRRYFPTHLDLLSAIARQGFAELTDRLAEEDREDAGPRERIAILARVYLAYAETRRGMYELMFRHDLLESGRLGLRETSLPLFAHLTALVARATDPGPGPNPTGDAAARAGVASPGDAALSADMASTGDTALSSGMASPGGAALRAGALWANLHGIAQLWHWGSLRLATRATDPAPLLAAALDAHLGPVEAAP</sequence>
<evidence type="ECO:0000259" key="5">
    <source>
        <dbReference type="PROSITE" id="PS50977"/>
    </source>
</evidence>
<evidence type="ECO:0000313" key="7">
    <source>
        <dbReference type="Proteomes" id="UP000315226"/>
    </source>
</evidence>
<accession>A0A4Y3RES4</accession>
<dbReference type="InterPro" id="IPR001647">
    <property type="entry name" value="HTH_TetR"/>
</dbReference>
<gene>
    <name evidence="6" type="ORF">SGA01_15490</name>
</gene>
<dbReference type="Proteomes" id="UP000315226">
    <property type="component" value="Unassembled WGS sequence"/>
</dbReference>
<feature type="DNA-binding region" description="H-T-H motif" evidence="4">
    <location>
        <begin position="37"/>
        <end position="56"/>
    </location>
</feature>
<evidence type="ECO:0000256" key="2">
    <source>
        <dbReference type="ARBA" id="ARBA00023125"/>
    </source>
</evidence>
<dbReference type="Pfam" id="PF00440">
    <property type="entry name" value="TetR_N"/>
    <property type="match status" value="1"/>
</dbReference>
<dbReference type="RefSeq" id="WP_141294583.1">
    <property type="nucleotide sequence ID" value="NZ_BJMN01000010.1"/>
</dbReference>